<evidence type="ECO:0000313" key="4">
    <source>
        <dbReference type="Proteomes" id="UP000053558"/>
    </source>
</evidence>
<comment type="caution">
    <text evidence="3">The sequence shown here is derived from an EMBL/GenBank/DDBJ whole genome shotgun (WGS) entry which is preliminary data.</text>
</comment>
<evidence type="ECO:0008006" key="5">
    <source>
        <dbReference type="Google" id="ProtNLM"/>
    </source>
</evidence>
<dbReference type="EMBL" id="JH711590">
    <property type="protein sequence ID" value="EIW74857.1"/>
    <property type="molecule type" value="Genomic_DNA"/>
</dbReference>
<keyword evidence="1" id="KW-0175">Coiled coil</keyword>
<dbReference type="AlphaFoldDB" id="A0A5M3M6X4"/>
<keyword evidence="4" id="KW-1185">Reference proteome</keyword>
<reference evidence="4" key="1">
    <citation type="journal article" date="2012" name="Science">
        <title>The Paleozoic origin of enzymatic lignin decomposition reconstructed from 31 fungal genomes.</title>
        <authorList>
            <person name="Floudas D."/>
            <person name="Binder M."/>
            <person name="Riley R."/>
            <person name="Barry K."/>
            <person name="Blanchette R.A."/>
            <person name="Henrissat B."/>
            <person name="Martinez A.T."/>
            <person name="Otillar R."/>
            <person name="Spatafora J.W."/>
            <person name="Yadav J.S."/>
            <person name="Aerts A."/>
            <person name="Benoit I."/>
            <person name="Boyd A."/>
            <person name="Carlson A."/>
            <person name="Copeland A."/>
            <person name="Coutinho P.M."/>
            <person name="de Vries R.P."/>
            <person name="Ferreira P."/>
            <person name="Findley K."/>
            <person name="Foster B."/>
            <person name="Gaskell J."/>
            <person name="Glotzer D."/>
            <person name="Gorecki P."/>
            <person name="Heitman J."/>
            <person name="Hesse C."/>
            <person name="Hori C."/>
            <person name="Igarashi K."/>
            <person name="Jurgens J.A."/>
            <person name="Kallen N."/>
            <person name="Kersten P."/>
            <person name="Kohler A."/>
            <person name="Kuees U."/>
            <person name="Kumar T.K.A."/>
            <person name="Kuo A."/>
            <person name="LaButti K."/>
            <person name="Larrondo L.F."/>
            <person name="Lindquist E."/>
            <person name="Ling A."/>
            <person name="Lombard V."/>
            <person name="Lucas S."/>
            <person name="Lundell T."/>
            <person name="Martin R."/>
            <person name="McLaughlin D.J."/>
            <person name="Morgenstern I."/>
            <person name="Morin E."/>
            <person name="Murat C."/>
            <person name="Nagy L.G."/>
            <person name="Nolan M."/>
            <person name="Ohm R.A."/>
            <person name="Patyshakuliyeva A."/>
            <person name="Rokas A."/>
            <person name="Ruiz-Duenas F.J."/>
            <person name="Sabat G."/>
            <person name="Salamov A."/>
            <person name="Samejima M."/>
            <person name="Schmutz J."/>
            <person name="Slot J.C."/>
            <person name="St John F."/>
            <person name="Stenlid J."/>
            <person name="Sun H."/>
            <person name="Sun S."/>
            <person name="Syed K."/>
            <person name="Tsang A."/>
            <person name="Wiebenga A."/>
            <person name="Young D."/>
            <person name="Pisabarro A."/>
            <person name="Eastwood D.C."/>
            <person name="Martin F."/>
            <person name="Cullen D."/>
            <person name="Grigoriev I.V."/>
            <person name="Hibbett D.S."/>
        </authorList>
    </citation>
    <scope>NUCLEOTIDE SEQUENCE [LARGE SCALE GENOMIC DNA]</scope>
    <source>
        <strain evidence="4">RWD-64-598 SS2</strain>
    </source>
</reference>
<protein>
    <recommendedName>
        <fullName evidence="5">EF-hand domain-containing protein</fullName>
    </recommendedName>
</protein>
<dbReference type="KEGG" id="cput:CONPUDRAFT_169791"/>
<accession>A0A5M3M6X4</accession>
<evidence type="ECO:0000256" key="1">
    <source>
        <dbReference type="SAM" id="Coils"/>
    </source>
</evidence>
<gene>
    <name evidence="3" type="ORF">CONPUDRAFT_169791</name>
</gene>
<dbReference type="GeneID" id="19206330"/>
<evidence type="ECO:0000313" key="3">
    <source>
        <dbReference type="EMBL" id="EIW74857.1"/>
    </source>
</evidence>
<proteinExistence type="predicted"/>
<dbReference type="RefSeq" id="XP_007774924.1">
    <property type="nucleotide sequence ID" value="XM_007776734.1"/>
</dbReference>
<dbReference type="OrthoDB" id="2122982at2759"/>
<evidence type="ECO:0000256" key="2">
    <source>
        <dbReference type="SAM" id="MobiDB-lite"/>
    </source>
</evidence>
<feature type="region of interest" description="Disordered" evidence="2">
    <location>
        <begin position="755"/>
        <end position="783"/>
    </location>
</feature>
<name>A0A5M3M6X4_CONPW</name>
<dbReference type="OMA" id="RICEYCH"/>
<organism evidence="3 4">
    <name type="scientific">Coniophora puteana (strain RWD-64-598)</name>
    <name type="common">Brown rot fungus</name>
    <dbReference type="NCBI Taxonomy" id="741705"/>
    <lineage>
        <taxon>Eukaryota</taxon>
        <taxon>Fungi</taxon>
        <taxon>Dikarya</taxon>
        <taxon>Basidiomycota</taxon>
        <taxon>Agaricomycotina</taxon>
        <taxon>Agaricomycetes</taxon>
        <taxon>Agaricomycetidae</taxon>
        <taxon>Boletales</taxon>
        <taxon>Coniophorineae</taxon>
        <taxon>Coniophoraceae</taxon>
        <taxon>Coniophora</taxon>
    </lineage>
</organism>
<sequence>MMAAQPEESQLPSPDNTIRERLRSVLIPAAKQALQDAQSDIGKIEKTEVPPPQLKEVAKRIISAGNKVVVVVQDVSALYQIGQDAALFYASLTKIESDRKEPANQQIAIIYYLISSVIFAMRHLDRSTPFSPAQRSELDRLLVEFKNTMEDFGQYADLCYKKGSFLAVLRGTELRGRIKKYWDDLMQHRISLTEYIAIEFTYEVNIKEILNQVGHATDRERLATRFVADNRGPEAVLRNPELLSQLSMILGETITDSLRRSLTGDVAEMMEQNRNHFNIKLRGSTARIRKAITSSREAILKRLDAGPHELIIDDDIKAIWKENKWRMSVKARTFMDGIHNYFEPHVRRKILVAAINKVGIQGDTPVETSSGEDDIFQSEEWTLPFLSNAMYSPAVVDAMDGDGSGFISVDECNDFLQRRPPRWSVPQWFSFWAIVWLMNNEHYLDKINEHIAAIKKAAKVTQPGNKIPIRASEYMKWLDFLDPVILQSLNWGITQNTPSSIAYGDLYRVQEAYTKYEEGKIDEELKHIEYAVDDVEALPYITGHDRIELIIMPLLYLILSYQRTIMEQASREVVDGSVFGKFKDALNTVLLAFNSRLNDLERGWKQMRKDVNAQVECFAGGMFYAWQQNRRSSSKSKAAKPLLDFWANNNVYTNRYEEDGSEWWNVFSPTSPTPQGLTRPVASGRGSSFSRFSAFPFPRLTHVQPAQGDPQSDRIAALEERMERVEDLLDSIDQKLTRIQASAARFSYMAGKRGKLVKHRRSRGREESYQGSVNSDSHGCVIS</sequence>
<dbReference type="Proteomes" id="UP000053558">
    <property type="component" value="Unassembled WGS sequence"/>
</dbReference>
<feature type="coiled-coil region" evidence="1">
    <location>
        <begin position="715"/>
        <end position="742"/>
    </location>
</feature>